<evidence type="ECO:0000259" key="1">
    <source>
        <dbReference type="Pfam" id="PF01370"/>
    </source>
</evidence>
<dbReference type="Pfam" id="PF01370">
    <property type="entry name" value="Epimerase"/>
    <property type="match status" value="1"/>
</dbReference>
<dbReference type="InterPro" id="IPR036291">
    <property type="entry name" value="NAD(P)-bd_dom_sf"/>
</dbReference>
<dbReference type="GO" id="GO:0004029">
    <property type="term" value="F:aldehyde dehydrogenase (NAD+) activity"/>
    <property type="evidence" value="ECO:0007669"/>
    <property type="project" value="TreeGrafter"/>
</dbReference>
<reference evidence="2 3" key="1">
    <citation type="submission" date="2018-04" db="EMBL/GenBank/DDBJ databases">
        <title>Bordetella sp. HZ20 isolated from seawater.</title>
        <authorList>
            <person name="Sun C."/>
        </authorList>
    </citation>
    <scope>NUCLEOTIDE SEQUENCE [LARGE SCALE GENOMIC DNA]</scope>
    <source>
        <strain evidence="2 3">HZ20</strain>
    </source>
</reference>
<dbReference type="GO" id="GO:0005737">
    <property type="term" value="C:cytoplasm"/>
    <property type="evidence" value="ECO:0007669"/>
    <property type="project" value="TreeGrafter"/>
</dbReference>
<proteinExistence type="predicted"/>
<dbReference type="InterPro" id="IPR001509">
    <property type="entry name" value="Epimerase_deHydtase"/>
</dbReference>
<dbReference type="PANTHER" id="PTHR48079:SF6">
    <property type="entry name" value="NAD(P)-BINDING DOMAIN-CONTAINING PROTEIN-RELATED"/>
    <property type="match status" value="1"/>
</dbReference>
<dbReference type="AlphaFoldDB" id="A0A2R4XHK4"/>
<dbReference type="InterPro" id="IPR051783">
    <property type="entry name" value="NAD(P)-dependent_oxidoreduct"/>
</dbReference>
<evidence type="ECO:0000313" key="2">
    <source>
        <dbReference type="EMBL" id="AWB33302.1"/>
    </source>
</evidence>
<dbReference type="OrthoDB" id="9808276at2"/>
<dbReference type="EMBL" id="CP028901">
    <property type="protein sequence ID" value="AWB33302.1"/>
    <property type="molecule type" value="Genomic_DNA"/>
</dbReference>
<name>A0A2R4XHK4_9BURK</name>
<gene>
    <name evidence="2" type="ORF">DBV39_05850</name>
</gene>
<dbReference type="KEGG" id="boz:DBV39_05850"/>
<sequence>MSLLIAGFGDLGRQIAHEYFETPGNIPGPVLALGRSVNQLELAPGIRAIKADLRDPDSLDNLPEDITHIVYCASADGADPEAYRAIYVDGLRNLLTKVKSPRPGRGPIGKRPLEHILEHHPRPSQPLQMVFVSSTAVYAKSLEGWVDEKSPTEPGRFNGQIMLEAEILCRKMVPEAQILRLSGIYGPGRTYLLRRLMAGQATVPASSDFWANRIHIEDAARAALHLLNLTPGGETFIGTDCFPLPLREVYLDLAKRLNAPAPAEAAPSAMMGRKRLSNRKLLDSGFEFRWPDSRTGYQTVIDSFDHAAQ</sequence>
<feature type="domain" description="NAD-dependent epimerase/dehydratase" evidence="1">
    <location>
        <begin position="9"/>
        <end position="229"/>
    </location>
</feature>
<dbReference type="SUPFAM" id="SSF51735">
    <property type="entry name" value="NAD(P)-binding Rossmann-fold domains"/>
    <property type="match status" value="1"/>
</dbReference>
<evidence type="ECO:0000313" key="3">
    <source>
        <dbReference type="Proteomes" id="UP000244571"/>
    </source>
</evidence>
<organism evidence="2 3">
    <name type="scientific">Orrella marina</name>
    <dbReference type="NCBI Taxonomy" id="2163011"/>
    <lineage>
        <taxon>Bacteria</taxon>
        <taxon>Pseudomonadati</taxon>
        <taxon>Pseudomonadota</taxon>
        <taxon>Betaproteobacteria</taxon>
        <taxon>Burkholderiales</taxon>
        <taxon>Alcaligenaceae</taxon>
        <taxon>Orrella</taxon>
    </lineage>
</organism>
<dbReference type="PANTHER" id="PTHR48079">
    <property type="entry name" value="PROTEIN YEEZ"/>
    <property type="match status" value="1"/>
</dbReference>
<dbReference type="Gene3D" id="3.40.50.720">
    <property type="entry name" value="NAD(P)-binding Rossmann-like Domain"/>
    <property type="match status" value="1"/>
</dbReference>
<accession>A0A2R4XHK4</accession>
<dbReference type="RefSeq" id="WP_108620731.1">
    <property type="nucleotide sequence ID" value="NZ_CP028901.1"/>
</dbReference>
<dbReference type="Proteomes" id="UP000244571">
    <property type="component" value="Chromosome"/>
</dbReference>
<keyword evidence="3" id="KW-1185">Reference proteome</keyword>
<protein>
    <submittedName>
        <fullName evidence="2">NAD(P)-dependent oxidoreductase</fullName>
    </submittedName>
</protein>